<evidence type="ECO:0000313" key="1">
    <source>
        <dbReference type="EMBL" id="CAB4121230.1"/>
    </source>
</evidence>
<name>A0A6J5KLN6_9CAUD</name>
<accession>A0A6J5KLN6</accession>
<protein>
    <submittedName>
        <fullName evidence="1">Uncharacterized protein</fullName>
    </submittedName>
</protein>
<proteinExistence type="predicted"/>
<organism evidence="1">
    <name type="scientific">uncultured Caudovirales phage</name>
    <dbReference type="NCBI Taxonomy" id="2100421"/>
    <lineage>
        <taxon>Viruses</taxon>
        <taxon>Duplodnaviria</taxon>
        <taxon>Heunggongvirae</taxon>
        <taxon>Uroviricota</taxon>
        <taxon>Caudoviricetes</taxon>
        <taxon>Peduoviridae</taxon>
        <taxon>Maltschvirus</taxon>
        <taxon>Maltschvirus maltsch</taxon>
    </lineage>
</organism>
<reference evidence="1" key="1">
    <citation type="submission" date="2020-04" db="EMBL/GenBank/DDBJ databases">
        <authorList>
            <person name="Chiriac C."/>
            <person name="Salcher M."/>
            <person name="Ghai R."/>
            <person name="Kavagutti S V."/>
        </authorList>
    </citation>
    <scope>NUCLEOTIDE SEQUENCE</scope>
</reference>
<dbReference type="EMBL" id="LR796140">
    <property type="protein sequence ID" value="CAB4121230.1"/>
    <property type="molecule type" value="Genomic_DNA"/>
</dbReference>
<gene>
    <name evidence="1" type="ORF">UFOVP9_34</name>
</gene>
<sequence>MTENELDQMWIDYHKRLKDIPRSDVSSQIELIIKDGGWSMTMAERLYINYCIRVPNHQLLLKCSDFPYGWNGFYTNEQHPEYYLKVCVKPRLTCFNWGTGSSYSYNAHRSVFIPWSSKSHKE</sequence>